<name>A0ABS9X6Q8_9GAMM</name>
<sequence length="168" mass="18729">MSNTTPLVTRLIELYKDSEFKAEFTQNYLKHGASLTTIDNEYTLAFKMINNSVATATVPALSSVSSHKLKRILLSISSTGLSFEPMKKHFYLSTQISTSGALEPLFILGYRGMRYHAAKSDLVDNILCDVVFESDSFTWLGNDTRPLFSSPSSRENDDIVCAFVLVIL</sequence>
<organism evidence="1 2">
    <name type="scientific">Colwellia maritima</name>
    <dbReference type="NCBI Taxonomy" id="2912588"/>
    <lineage>
        <taxon>Bacteria</taxon>
        <taxon>Pseudomonadati</taxon>
        <taxon>Pseudomonadota</taxon>
        <taxon>Gammaproteobacteria</taxon>
        <taxon>Alteromonadales</taxon>
        <taxon>Colwelliaceae</taxon>
        <taxon>Colwellia</taxon>
    </lineage>
</organism>
<protein>
    <submittedName>
        <fullName evidence="1">Recombinase RecT</fullName>
    </submittedName>
</protein>
<accession>A0ABS9X6Q8</accession>
<evidence type="ECO:0000313" key="1">
    <source>
        <dbReference type="EMBL" id="MCI2285919.1"/>
    </source>
</evidence>
<dbReference type="RefSeq" id="WP_242288946.1">
    <property type="nucleotide sequence ID" value="NZ_JAKKSL010000007.1"/>
</dbReference>
<comment type="caution">
    <text evidence="1">The sequence shown here is derived from an EMBL/GenBank/DDBJ whole genome shotgun (WGS) entry which is preliminary data.</text>
</comment>
<keyword evidence="2" id="KW-1185">Reference proteome</keyword>
<evidence type="ECO:0000313" key="2">
    <source>
        <dbReference type="Proteomes" id="UP001139646"/>
    </source>
</evidence>
<gene>
    <name evidence="1" type="ORF">L3081_24140</name>
</gene>
<proteinExistence type="predicted"/>
<dbReference type="Proteomes" id="UP001139646">
    <property type="component" value="Unassembled WGS sequence"/>
</dbReference>
<dbReference type="EMBL" id="JAKKSL010000007">
    <property type="protein sequence ID" value="MCI2285919.1"/>
    <property type="molecule type" value="Genomic_DNA"/>
</dbReference>
<reference evidence="1" key="1">
    <citation type="submission" date="2022-01" db="EMBL/GenBank/DDBJ databases">
        <title>Colwellia maritima, isolated from seawater.</title>
        <authorList>
            <person name="Kristyanto S."/>
            <person name="Jung J."/>
            <person name="Jeon C.O."/>
        </authorList>
    </citation>
    <scope>NUCLEOTIDE SEQUENCE</scope>
    <source>
        <strain evidence="1">MSW7</strain>
    </source>
</reference>